<dbReference type="EMBL" id="CP003923">
    <property type="protein sequence ID" value="AIC96563.1"/>
    <property type="molecule type" value="Genomic_DNA"/>
</dbReference>
<dbReference type="InterPro" id="IPR000515">
    <property type="entry name" value="MetI-like"/>
</dbReference>
<dbReference type="InterPro" id="IPR045621">
    <property type="entry name" value="BPD_transp_1_N"/>
</dbReference>
<accession>A0A060M7N8</accession>
<feature type="transmembrane region" description="Helical" evidence="7">
    <location>
        <begin position="12"/>
        <end position="30"/>
    </location>
</feature>
<feature type="domain" description="ABC transmembrane type-1" evidence="8">
    <location>
        <begin position="95"/>
        <end position="306"/>
    </location>
</feature>
<protein>
    <submittedName>
        <fullName evidence="9">Oligopeptide ABC transporter permease</fullName>
    </submittedName>
</protein>
<dbReference type="GO" id="GO:0055085">
    <property type="term" value="P:transmembrane transport"/>
    <property type="evidence" value="ECO:0007669"/>
    <property type="project" value="InterPro"/>
</dbReference>
<feature type="transmembrane region" description="Helical" evidence="7">
    <location>
        <begin position="177"/>
        <end position="199"/>
    </location>
</feature>
<organism evidence="9 10">
    <name type="scientific">Shouchella lehensis G1</name>
    <dbReference type="NCBI Taxonomy" id="1246626"/>
    <lineage>
        <taxon>Bacteria</taxon>
        <taxon>Bacillati</taxon>
        <taxon>Bacillota</taxon>
        <taxon>Bacilli</taxon>
        <taxon>Bacillales</taxon>
        <taxon>Bacillaceae</taxon>
        <taxon>Shouchella</taxon>
    </lineage>
</organism>
<feature type="transmembrane region" description="Helical" evidence="7">
    <location>
        <begin position="134"/>
        <end position="157"/>
    </location>
</feature>
<dbReference type="Pfam" id="PF19300">
    <property type="entry name" value="BPD_transp_1_N"/>
    <property type="match status" value="1"/>
</dbReference>
<evidence type="ECO:0000256" key="6">
    <source>
        <dbReference type="ARBA" id="ARBA00023136"/>
    </source>
</evidence>
<feature type="transmembrane region" description="Helical" evidence="7">
    <location>
        <begin position="283"/>
        <end position="302"/>
    </location>
</feature>
<dbReference type="PANTHER" id="PTHR43163:SF6">
    <property type="entry name" value="DIPEPTIDE TRANSPORT SYSTEM PERMEASE PROTEIN DPPB-RELATED"/>
    <property type="match status" value="1"/>
</dbReference>
<keyword evidence="4 7" id="KW-0812">Transmembrane</keyword>
<dbReference type="AlphaFoldDB" id="A0A060M7N8"/>
<dbReference type="PATRIC" id="fig|1246626.3.peg.4012"/>
<keyword evidence="5 7" id="KW-1133">Transmembrane helix</keyword>
<feature type="transmembrane region" description="Helical" evidence="7">
    <location>
        <begin position="101"/>
        <end position="122"/>
    </location>
</feature>
<dbReference type="STRING" id="1246626.BleG1_4024"/>
<dbReference type="CDD" id="cd06261">
    <property type="entry name" value="TM_PBP2"/>
    <property type="match status" value="1"/>
</dbReference>
<evidence type="ECO:0000256" key="1">
    <source>
        <dbReference type="ARBA" id="ARBA00004651"/>
    </source>
</evidence>
<dbReference type="Pfam" id="PF00528">
    <property type="entry name" value="BPD_transp_1"/>
    <property type="match status" value="1"/>
</dbReference>
<dbReference type="eggNOG" id="COG0601">
    <property type="taxonomic scope" value="Bacteria"/>
</dbReference>
<dbReference type="Gene3D" id="1.10.3720.10">
    <property type="entry name" value="MetI-like"/>
    <property type="match status" value="1"/>
</dbReference>
<evidence type="ECO:0000259" key="8">
    <source>
        <dbReference type="PROSITE" id="PS50928"/>
    </source>
</evidence>
<proteinExistence type="inferred from homology"/>
<feature type="transmembrane region" description="Helical" evidence="7">
    <location>
        <begin position="237"/>
        <end position="263"/>
    </location>
</feature>
<evidence type="ECO:0000256" key="4">
    <source>
        <dbReference type="ARBA" id="ARBA00022692"/>
    </source>
</evidence>
<dbReference type="OrthoDB" id="9773683at2"/>
<evidence type="ECO:0000256" key="3">
    <source>
        <dbReference type="ARBA" id="ARBA00022475"/>
    </source>
</evidence>
<dbReference type="InterPro" id="IPR035906">
    <property type="entry name" value="MetI-like_sf"/>
</dbReference>
<evidence type="ECO:0000256" key="7">
    <source>
        <dbReference type="RuleBase" id="RU363032"/>
    </source>
</evidence>
<comment type="similarity">
    <text evidence="7">Belongs to the binding-protein-dependent transport system permease family.</text>
</comment>
<sequence>MLKFIVRRLIQLIPVIIGVTLLVFSLMHFIPGDPAQVLAGESATPQQIEAVNERLGLNDPYPVQYFRYMTNLVQLDLGNSLRSGLPVSEMIGDRIWVTVELAFYSTILSIFLGIIAGVLAATKHGSFRDSAIMVVALFGMSMPNFWLGLVLIQWFVLGNVPVLGNWINFEWFSPTGWGSFSQIVLPVFMLGISGAAIIARMTRSSMLEVIHQDYIRTARAKGVKEQVVIYQHALKNALIPVITVTGLSFGSLLGGAVLAESVFAINGMGRMIVDAISNRDFPVMQGGILVASLLFVLVMFLVDIAYRLVNKRVETE</sequence>
<dbReference type="GO" id="GO:0005886">
    <property type="term" value="C:plasma membrane"/>
    <property type="evidence" value="ECO:0007669"/>
    <property type="project" value="UniProtKB-SubCell"/>
</dbReference>
<keyword evidence="6 7" id="KW-0472">Membrane</keyword>
<evidence type="ECO:0000313" key="10">
    <source>
        <dbReference type="Proteomes" id="UP000027142"/>
    </source>
</evidence>
<dbReference type="SUPFAM" id="SSF161098">
    <property type="entry name" value="MetI-like"/>
    <property type="match status" value="1"/>
</dbReference>
<dbReference type="Proteomes" id="UP000027142">
    <property type="component" value="Chromosome"/>
</dbReference>
<keyword evidence="3" id="KW-1003">Cell membrane</keyword>
<reference evidence="9 10" key="1">
    <citation type="journal article" date="2014" name="Gene">
        <title>A comparative genomic analysis of the alkalitolerant soil bacterium Bacillus lehensis G1.</title>
        <authorList>
            <person name="Noor Y.M."/>
            <person name="Samsulrizal N.H."/>
            <person name="Jema'on N.A."/>
            <person name="Low K.O."/>
            <person name="Ramli A.N."/>
            <person name="Alias N.I."/>
            <person name="Damis S.I."/>
            <person name="Fuzi S.F."/>
            <person name="Isa M.N."/>
            <person name="Murad A.M."/>
            <person name="Raih M.F."/>
            <person name="Bakar F.D."/>
            <person name="Najimudin N."/>
            <person name="Mahadi N.M."/>
            <person name="Illias R.M."/>
        </authorList>
    </citation>
    <scope>NUCLEOTIDE SEQUENCE [LARGE SCALE GENOMIC DNA]</scope>
    <source>
        <strain evidence="9 10">G1</strain>
    </source>
</reference>
<evidence type="ECO:0000256" key="2">
    <source>
        <dbReference type="ARBA" id="ARBA00022448"/>
    </source>
</evidence>
<evidence type="ECO:0000313" key="9">
    <source>
        <dbReference type="EMBL" id="AIC96563.1"/>
    </source>
</evidence>
<dbReference type="RefSeq" id="WP_038484798.1">
    <property type="nucleotide sequence ID" value="NZ_CP003923.1"/>
</dbReference>
<dbReference type="KEGG" id="ble:BleG1_4024"/>
<evidence type="ECO:0000256" key="5">
    <source>
        <dbReference type="ARBA" id="ARBA00022989"/>
    </source>
</evidence>
<name>A0A060M7N8_9BACI</name>
<dbReference type="PANTHER" id="PTHR43163">
    <property type="entry name" value="DIPEPTIDE TRANSPORT SYSTEM PERMEASE PROTEIN DPPB-RELATED"/>
    <property type="match status" value="1"/>
</dbReference>
<keyword evidence="10" id="KW-1185">Reference proteome</keyword>
<dbReference type="PROSITE" id="PS50928">
    <property type="entry name" value="ABC_TM1"/>
    <property type="match status" value="1"/>
</dbReference>
<keyword evidence="2 7" id="KW-0813">Transport</keyword>
<dbReference type="HOGENOM" id="CLU_036879_0_0_9"/>
<gene>
    <name evidence="9" type="ORF">BleG1_4024</name>
</gene>
<comment type="subcellular location">
    <subcellularLocation>
        <location evidence="1 7">Cell membrane</location>
        <topology evidence="1 7">Multi-pass membrane protein</topology>
    </subcellularLocation>
</comment>